<gene>
    <name evidence="1" type="ORF">MCHLO_07619</name>
</gene>
<protein>
    <submittedName>
        <fullName evidence="1">Uncharacterized protein</fullName>
    </submittedName>
</protein>
<accession>A0ABQ0LH01</accession>
<organism evidence="1 2">
    <name type="scientific">Mycena chlorophos</name>
    <name type="common">Agaric fungus</name>
    <name type="synonym">Agaricus chlorophos</name>
    <dbReference type="NCBI Taxonomy" id="658473"/>
    <lineage>
        <taxon>Eukaryota</taxon>
        <taxon>Fungi</taxon>
        <taxon>Dikarya</taxon>
        <taxon>Basidiomycota</taxon>
        <taxon>Agaricomycotina</taxon>
        <taxon>Agaricomycetes</taxon>
        <taxon>Agaricomycetidae</taxon>
        <taxon>Agaricales</taxon>
        <taxon>Marasmiineae</taxon>
        <taxon>Mycenaceae</taxon>
        <taxon>Mycena</taxon>
    </lineage>
</organism>
<evidence type="ECO:0000313" key="2">
    <source>
        <dbReference type="Proteomes" id="UP000815677"/>
    </source>
</evidence>
<evidence type="ECO:0000313" key="1">
    <source>
        <dbReference type="EMBL" id="GAT50373.1"/>
    </source>
</evidence>
<dbReference type="EMBL" id="DF846396">
    <property type="protein sequence ID" value="GAT50373.1"/>
    <property type="molecule type" value="Genomic_DNA"/>
</dbReference>
<keyword evidence="2" id="KW-1185">Reference proteome</keyword>
<proteinExistence type="predicted"/>
<sequence length="169" mass="18643">MLDYHHYVTPTTHMNMNTNAEASSSSSSSSWGCWEAEAWHRDPFRAYCKSFPPHRRSNSGSSTSSWAPTLAAISEEGIEPYMYSRTAVGSAAALEVLFSAFDDEDEDDERGLAEPCGRSVAAAMNFPELDNAPRGLLGRVKETIKQRGSLNRFLKKVQPSRLAFSVNSS</sequence>
<dbReference type="Proteomes" id="UP000815677">
    <property type="component" value="Unassembled WGS sequence"/>
</dbReference>
<name>A0ABQ0LH01_MYCCL</name>
<reference evidence="1" key="1">
    <citation type="submission" date="2014-09" db="EMBL/GenBank/DDBJ databases">
        <title>Genome sequence of the luminous mushroom Mycena chlorophos for searching fungal bioluminescence genes.</title>
        <authorList>
            <person name="Tanaka Y."/>
            <person name="Kasuga D."/>
            <person name="Oba Y."/>
            <person name="Hase S."/>
            <person name="Sato K."/>
            <person name="Oba Y."/>
            <person name="Sakakibara Y."/>
        </authorList>
    </citation>
    <scope>NUCLEOTIDE SEQUENCE</scope>
</reference>